<keyword evidence="7" id="KW-0472">Membrane</keyword>
<evidence type="ECO:0000256" key="7">
    <source>
        <dbReference type="SAM" id="Phobius"/>
    </source>
</evidence>
<keyword evidence="3 8" id="KW-0732">Signal</keyword>
<dbReference type="NCBIfam" id="TIGR01167">
    <property type="entry name" value="LPXTG_anchor"/>
    <property type="match status" value="1"/>
</dbReference>
<dbReference type="NCBIfam" id="TIGR04308">
    <property type="entry name" value="repeat_SSSPR51"/>
    <property type="match status" value="6"/>
</dbReference>
<dbReference type="InterPro" id="IPR009459">
    <property type="entry name" value="MucBP_dom"/>
</dbReference>
<feature type="region of interest" description="Disordered" evidence="6">
    <location>
        <begin position="35"/>
        <end position="69"/>
    </location>
</feature>
<evidence type="ECO:0000313" key="10">
    <source>
        <dbReference type="EMBL" id="RSI10001.1"/>
    </source>
</evidence>
<protein>
    <recommendedName>
        <fullName evidence="9">Gram-positive cocci surface proteins LPxTG domain-containing protein</fullName>
    </recommendedName>
</protein>
<proteinExistence type="predicted"/>
<feature type="domain" description="Gram-positive cocci surface proteins LPxTG" evidence="9">
    <location>
        <begin position="995"/>
        <end position="1028"/>
    </location>
</feature>
<feature type="signal peptide" evidence="8">
    <location>
        <begin position="1"/>
        <end position="34"/>
    </location>
</feature>
<evidence type="ECO:0000256" key="8">
    <source>
        <dbReference type="SAM" id="SignalP"/>
    </source>
</evidence>
<evidence type="ECO:0000256" key="4">
    <source>
        <dbReference type="ARBA" id="ARBA00022737"/>
    </source>
</evidence>
<keyword evidence="2" id="KW-0964">Secreted</keyword>
<name>A0AAE8FYB3_STRSA</name>
<evidence type="ECO:0000259" key="9">
    <source>
        <dbReference type="PROSITE" id="PS50847"/>
    </source>
</evidence>
<feature type="compositionally biased region" description="Polar residues" evidence="6">
    <location>
        <begin position="40"/>
        <end position="67"/>
    </location>
</feature>
<dbReference type="InterPro" id="IPR027579">
    <property type="entry name" value="SSSPR51_Rpt"/>
</dbReference>
<organism evidence="10 11">
    <name type="scientific">Streptococcus sanguinis</name>
    <dbReference type="NCBI Taxonomy" id="1305"/>
    <lineage>
        <taxon>Bacteria</taxon>
        <taxon>Bacillati</taxon>
        <taxon>Bacillota</taxon>
        <taxon>Bacilli</taxon>
        <taxon>Lactobacillales</taxon>
        <taxon>Streptococcaceae</taxon>
        <taxon>Streptococcus</taxon>
    </lineage>
</organism>
<keyword evidence="5" id="KW-0572">Peptidoglycan-anchor</keyword>
<keyword evidence="1" id="KW-0134">Cell wall</keyword>
<sequence length="1028" mass="115367">MKKTLGKKLELGMKLVPIPLSLLLAGTMAVTVQAEEVSSETEGNQVQNNQATPPVNQELPNDGTIKNTPAEEASGLTISEEGEKGAAQVTPEIKQLAQEFYDYHTKGERDEITKAATMTSVMPEIQSVEQIEEAAKKYDHAYAIRKMDGVFKYIDLKQVKDLNLVRDEHFQEVPSGEVYYGQSLIQNNTALFFLNKWEAIFNPNPSPEEVAKIPKAIIPRSELDLTVEETFPTKRFLQMKVWEHSGLTFEEAFSRKYLPESDNRVLSMEEIKQIILTNPNLFQIQASSEEFSYYMNPFFQKLLISGKEAGDEYTYWKGKNYSLVDSRDNFATNHIYFDSFDYNTLYPIGNQFWGFYRGLNNGAIDDVADNILRKYNLYEKPFVHIDWLGKNPSLERPWFGKDNIKTFHYKLYLMKPNDKTRYYFDRDYTIDIAGVPNIAETPDGGFKFIEDTIPGGGQTTGGYEPDQGELDKLFRTVKAEGFVFKVSDVKKVGEGETEPGKVLVRYQDEQGHAIANPITDEQPGKTRYTVSPKPLISYNNKLYTYKSRLTAYDAESGEYEAGRTKEIVYEYELSQHQLPNDAPSEDKPVLEMTRFVDESGQELSDPERGLVASKTIAGYDFQSSSDEDGIRTHVYRASVHEVPTNAPSEERPVMSMTRFVDETGQELSAPERGLVASKTIAGYDFQSSSDEDGIRTHVYRASVHEVPTDAPSEERPVMSMTRFVDESGQELSDPERGLVASKTIAGYDFQSSSDEDGIRTHVYRASVHELPTDAPIEDKPSIEITRFVDESGQELSDPERGLAASKTIAGYDFQSSSDEDGVRTHVYRASVHEVPKDAPSEERPVMAMTRFVDETGQELSDPERGLVASKTIAGYDFQSSSDADGIRTHVYHASVHEVPKDAPIEDKPSIEITRFVDVEGRPLAAAEFGLLDAKTIEEYGFVSVSDANGVRTYVYKPKTHTQTPLGTETSEQKSSVMVEHSETSPVLSRVSKHTLPNTGSAPSSFLGAAVISLLASFNLLYYKKERKK</sequence>
<dbReference type="EMBL" id="RJMK01000001">
    <property type="protein sequence ID" value="RSI10001.1"/>
    <property type="molecule type" value="Genomic_DNA"/>
</dbReference>
<comment type="caution">
    <text evidence="10">The sequence shown here is derived from an EMBL/GenBank/DDBJ whole genome shotgun (WGS) entry which is preliminary data.</text>
</comment>
<evidence type="ECO:0000256" key="1">
    <source>
        <dbReference type="ARBA" id="ARBA00022512"/>
    </source>
</evidence>
<evidence type="ECO:0000313" key="11">
    <source>
        <dbReference type="Proteomes" id="UP000272846"/>
    </source>
</evidence>
<dbReference type="PROSITE" id="PS50847">
    <property type="entry name" value="GRAM_POS_ANCHORING"/>
    <property type="match status" value="1"/>
</dbReference>
<evidence type="ECO:0000256" key="3">
    <source>
        <dbReference type="ARBA" id="ARBA00022729"/>
    </source>
</evidence>
<evidence type="ECO:0000256" key="6">
    <source>
        <dbReference type="SAM" id="MobiDB-lite"/>
    </source>
</evidence>
<dbReference type="InterPro" id="IPR019931">
    <property type="entry name" value="LPXTG_anchor"/>
</dbReference>
<keyword evidence="7" id="KW-0812">Transmembrane</keyword>
<keyword evidence="4" id="KW-0677">Repeat</keyword>
<keyword evidence="7" id="KW-1133">Transmembrane helix</keyword>
<dbReference type="Proteomes" id="UP000272846">
    <property type="component" value="Unassembled WGS sequence"/>
</dbReference>
<gene>
    <name evidence="10" type="ORF">D8888_03600</name>
</gene>
<evidence type="ECO:0000256" key="5">
    <source>
        <dbReference type="ARBA" id="ARBA00023088"/>
    </source>
</evidence>
<dbReference type="RefSeq" id="WP_125445127.1">
    <property type="nucleotide sequence ID" value="NZ_CP076613.1"/>
</dbReference>
<evidence type="ECO:0000256" key="2">
    <source>
        <dbReference type="ARBA" id="ARBA00022525"/>
    </source>
</evidence>
<dbReference type="Gene3D" id="3.10.20.320">
    <property type="entry name" value="Putative peptidoglycan bound protein (lpxtg motif)"/>
    <property type="match status" value="1"/>
</dbReference>
<feature type="chain" id="PRO_5042245034" description="Gram-positive cocci surface proteins LPxTG domain-containing protein" evidence="8">
    <location>
        <begin position="35"/>
        <end position="1028"/>
    </location>
</feature>
<dbReference type="AlphaFoldDB" id="A0AAE8FYB3"/>
<feature type="transmembrane region" description="Helical" evidence="7">
    <location>
        <begin position="1004"/>
        <end position="1022"/>
    </location>
</feature>
<dbReference type="Pfam" id="PF06458">
    <property type="entry name" value="MucBP"/>
    <property type="match status" value="1"/>
</dbReference>
<accession>A0AAE8FYB3</accession>
<reference evidence="10 11" key="1">
    <citation type="submission" date="2018-11" db="EMBL/GenBank/DDBJ databases">
        <title>Species Designations Belie Phenotypic and Genotypic Heterogeneity in Oral Streptococci.</title>
        <authorList>
            <person name="Velsko I."/>
        </authorList>
    </citation>
    <scope>NUCLEOTIDE SEQUENCE [LARGE SCALE GENOMIC DNA]</scope>
    <source>
        <strain evidence="10 11">KLC04</strain>
    </source>
</reference>
<dbReference type="Pfam" id="PF18877">
    <property type="entry name" value="SSSPR-51"/>
    <property type="match status" value="6"/>
</dbReference>